<protein>
    <submittedName>
        <fullName evidence="1">Uncharacterized protein</fullName>
    </submittedName>
</protein>
<organism evidence="1 2">
    <name type="scientific">Undibacterium nitidum</name>
    <dbReference type="NCBI Taxonomy" id="2762298"/>
    <lineage>
        <taxon>Bacteria</taxon>
        <taxon>Pseudomonadati</taxon>
        <taxon>Pseudomonadota</taxon>
        <taxon>Betaproteobacteria</taxon>
        <taxon>Burkholderiales</taxon>
        <taxon>Oxalobacteraceae</taxon>
        <taxon>Undibacterium</taxon>
    </lineage>
</organism>
<evidence type="ECO:0000313" key="2">
    <source>
        <dbReference type="Proteomes" id="UP000627446"/>
    </source>
</evidence>
<accession>A0A923KTG5</accession>
<comment type="caution">
    <text evidence="1">The sequence shown here is derived from an EMBL/GenBank/DDBJ whole genome shotgun (WGS) entry which is preliminary data.</text>
</comment>
<sequence>MLKRSVLDLNFVEGRISSPTIEVNVESIEKSGVTFYEIVSKALTEYALSHKGAVSTVYLCGGASVNFGEYSSSEFLIIPSNPGVLEFLKVRFERIVGIQSRFSDYMYPSEGLKAFHLEEGMLWEPEDMMNWYSLAVEKSQFNVESDLETSAVGDEFFTDPDGLLVESNEFSEEDDFRFIVSAPNQSKKTISSKTTQNARYRAARSDARIGHIKREIERVFGLPVGSVSLIGPDGSSLRSDAFIRTLHKRWED</sequence>
<keyword evidence="2" id="KW-1185">Reference proteome</keyword>
<dbReference type="EMBL" id="JACOFZ010000002">
    <property type="protein sequence ID" value="MBC3881564.1"/>
    <property type="molecule type" value="Genomic_DNA"/>
</dbReference>
<dbReference type="RefSeq" id="WP_186915938.1">
    <property type="nucleotide sequence ID" value="NZ_JACOFZ010000002.1"/>
</dbReference>
<name>A0A923KTG5_9BURK</name>
<dbReference type="Proteomes" id="UP000627446">
    <property type="component" value="Unassembled WGS sequence"/>
</dbReference>
<proteinExistence type="predicted"/>
<evidence type="ECO:0000313" key="1">
    <source>
        <dbReference type="EMBL" id="MBC3881564.1"/>
    </source>
</evidence>
<gene>
    <name evidence="1" type="ORF">H8K36_09290</name>
</gene>
<dbReference type="AlphaFoldDB" id="A0A923KTG5"/>
<reference evidence="1" key="1">
    <citation type="submission" date="2020-08" db="EMBL/GenBank/DDBJ databases">
        <title>Novel species isolated from subtropical streams in China.</title>
        <authorList>
            <person name="Lu H."/>
        </authorList>
    </citation>
    <scope>NUCLEOTIDE SEQUENCE</scope>
    <source>
        <strain evidence="1">LX22W</strain>
    </source>
</reference>